<comment type="caution">
    <text evidence="4">The sequence shown here is derived from an EMBL/GenBank/DDBJ whole genome shotgun (WGS) entry which is preliminary data.</text>
</comment>
<keyword evidence="2" id="KW-0677">Repeat</keyword>
<dbReference type="OrthoDB" id="45365at2759"/>
<dbReference type="Proteomes" id="UP000290572">
    <property type="component" value="Unassembled WGS sequence"/>
</dbReference>
<proteinExistence type="predicted"/>
<dbReference type="PANTHER" id="PTHR45972">
    <property type="entry name" value="BTB_2 DOMAIN-CONTAINING PROTEIN"/>
    <property type="match status" value="1"/>
</dbReference>
<dbReference type="Pfam" id="PF01344">
    <property type="entry name" value="Kelch_1"/>
    <property type="match status" value="2"/>
</dbReference>
<evidence type="ECO:0000313" key="5">
    <source>
        <dbReference type="Proteomes" id="UP000290572"/>
    </source>
</evidence>
<accession>A0A498N4K7</accession>
<feature type="compositionally biased region" description="Polar residues" evidence="3">
    <location>
        <begin position="225"/>
        <end position="249"/>
    </location>
</feature>
<organism evidence="4 5">
    <name type="scientific">Labeo rohita</name>
    <name type="common">Indian major carp</name>
    <name type="synonym">Cyprinus rohita</name>
    <dbReference type="NCBI Taxonomy" id="84645"/>
    <lineage>
        <taxon>Eukaryota</taxon>
        <taxon>Metazoa</taxon>
        <taxon>Chordata</taxon>
        <taxon>Craniata</taxon>
        <taxon>Vertebrata</taxon>
        <taxon>Euteleostomi</taxon>
        <taxon>Actinopterygii</taxon>
        <taxon>Neopterygii</taxon>
        <taxon>Teleostei</taxon>
        <taxon>Ostariophysi</taxon>
        <taxon>Cypriniformes</taxon>
        <taxon>Cyprinidae</taxon>
        <taxon>Labeoninae</taxon>
        <taxon>Labeonini</taxon>
        <taxon>Labeo</taxon>
    </lineage>
</organism>
<dbReference type="STRING" id="84645.A0A498N4K7"/>
<dbReference type="EMBL" id="QBIY01011909">
    <property type="protein sequence ID" value="RXN27980.1"/>
    <property type="molecule type" value="Genomic_DNA"/>
</dbReference>
<name>A0A498N4K7_LABRO</name>
<dbReference type="InterPro" id="IPR006652">
    <property type="entry name" value="Kelch_1"/>
</dbReference>
<keyword evidence="5" id="KW-1185">Reference proteome</keyword>
<dbReference type="SMART" id="SM00612">
    <property type="entry name" value="Kelch"/>
    <property type="match status" value="2"/>
</dbReference>
<dbReference type="AlphaFoldDB" id="A0A498N4K7"/>
<dbReference type="InterPro" id="IPR015915">
    <property type="entry name" value="Kelch-typ_b-propeller"/>
</dbReference>
<reference evidence="4 5" key="1">
    <citation type="submission" date="2018-03" db="EMBL/GenBank/DDBJ databases">
        <title>Draft genome sequence of Rohu Carp (Labeo rohita).</title>
        <authorList>
            <person name="Das P."/>
            <person name="Kushwaha B."/>
            <person name="Joshi C.G."/>
            <person name="Kumar D."/>
            <person name="Nagpure N.S."/>
            <person name="Sahoo L."/>
            <person name="Das S.P."/>
            <person name="Bit A."/>
            <person name="Patnaik S."/>
            <person name="Meher P.K."/>
            <person name="Jayasankar P."/>
            <person name="Koringa P.G."/>
            <person name="Patel N.V."/>
            <person name="Hinsu A.T."/>
            <person name="Kumar R."/>
            <person name="Pandey M."/>
            <person name="Agarwal S."/>
            <person name="Srivastava S."/>
            <person name="Singh M."/>
            <person name="Iquebal M.A."/>
            <person name="Jaiswal S."/>
            <person name="Angadi U.B."/>
            <person name="Kumar N."/>
            <person name="Raza M."/>
            <person name="Shah T.M."/>
            <person name="Rai A."/>
            <person name="Jena J.K."/>
        </authorList>
    </citation>
    <scope>NUCLEOTIDE SEQUENCE [LARGE SCALE GENOMIC DNA]</scope>
    <source>
        <strain evidence="4">DASCIFA01</strain>
        <tissue evidence="4">Testis</tissue>
    </source>
</reference>
<dbReference type="PANTHER" id="PTHR45972:SF1">
    <property type="entry name" value="KELCH DOMAIN-CONTAINING PROTEIN 7A"/>
    <property type="match status" value="1"/>
</dbReference>
<gene>
    <name evidence="4" type="ORF">ROHU_019625</name>
</gene>
<evidence type="ECO:0000313" key="4">
    <source>
        <dbReference type="EMBL" id="RXN27980.1"/>
    </source>
</evidence>
<evidence type="ECO:0000256" key="1">
    <source>
        <dbReference type="ARBA" id="ARBA00022441"/>
    </source>
</evidence>
<feature type="region of interest" description="Disordered" evidence="3">
    <location>
        <begin position="44"/>
        <end position="104"/>
    </location>
</feature>
<dbReference type="InterPro" id="IPR052310">
    <property type="entry name" value="Kelch/BTB_domain_protein"/>
</dbReference>
<feature type="compositionally biased region" description="Basic and acidic residues" evidence="3">
    <location>
        <begin position="66"/>
        <end position="86"/>
    </location>
</feature>
<feature type="region of interest" description="Disordered" evidence="3">
    <location>
        <begin position="315"/>
        <end position="334"/>
    </location>
</feature>
<evidence type="ECO:0000256" key="3">
    <source>
        <dbReference type="SAM" id="MobiDB-lite"/>
    </source>
</evidence>
<feature type="region of interest" description="Disordered" evidence="3">
    <location>
        <begin position="219"/>
        <end position="266"/>
    </location>
</feature>
<evidence type="ECO:0000256" key="2">
    <source>
        <dbReference type="ARBA" id="ARBA00022737"/>
    </source>
</evidence>
<dbReference type="SUPFAM" id="SSF117281">
    <property type="entry name" value="Kelch motif"/>
    <property type="match status" value="1"/>
</dbReference>
<dbReference type="Gene3D" id="2.120.10.80">
    <property type="entry name" value="Kelch-type beta propeller"/>
    <property type="match status" value="1"/>
</dbReference>
<protein>
    <submittedName>
        <fullName evidence="4">Kelch domain-containing 7A-like protein</fullName>
    </submittedName>
</protein>
<sequence>MPIAELLGVQFDMQLLGKLTLSVATMLFVSLVFRFYHSRAQNRRRGSGRRGVQATRGSYSACNAEQEPRSEAAKESSDKESSEKPLQESLKNALNGGQPETLDLDSCAKEEPAGIIEDITQAESGKPKLTLELPGLSEKAPGSPSGRRSPVVMKKLEGGLGVGRQLRQDVGHQGMFSSFESKAEIKVENADLILDGPGNCKTGVHGKIYEYYVESSSHFVSDSSPTRSISPTYGQNENGTLFKKSQSLDLPNFKDRPRSPSPQPSRFIISDLEIAPRVTNEPSSTFQPESVRYSRQAVIRQDSYLTAASDSELPIPLPTQRALTPRSCSPAHPNDILSLDAPEEPQVETVAGAQFLHFPENLGNAELETLAGKLDLGNCLEALTLAKKHSHTALQQAALRVMSDNYLQVLRDPGLFGRLKAGERDHIQTQRMRGRKWLVVADMDSPDWCRRPSQSMESESESVKSSSSIYYYDDYKDTWHLHTHIPQEVLSKGCAMCTMDNYLFIAVGFQGSDREATPSKKVYCYNPMTSIWSEISPMNEARPHCKLVALQGHLYAIGGECLSTVERYDPRTNRWSFVAPLPNETFAVAHKATACNGELFVAGGTLRYTLLRYNPKSNTWRESMIVGSKDKTAEMVAVRNFLYRFDVSPLGISVYRFHAVARLWYECSSIRIPHCTAFQCVTMDNIIYCVSRQFTLRFLADEVSPSFVAQDLNVLSSAKGILFPFVLVLPDSTTQQTCV</sequence>
<keyword evidence="1" id="KW-0880">Kelch repeat</keyword>